<evidence type="ECO:0000313" key="5">
    <source>
        <dbReference type="EMBL" id="PWA96233.1"/>
    </source>
</evidence>
<dbReference type="GO" id="GO:0005687">
    <property type="term" value="C:U4 snRNP"/>
    <property type="evidence" value="ECO:0007669"/>
    <property type="project" value="TreeGrafter"/>
</dbReference>
<reference evidence="5 6" key="1">
    <citation type="journal article" date="2018" name="Mol. Plant">
        <title>The genome of Artemisia annua provides insight into the evolution of Asteraceae family and artemisinin biosynthesis.</title>
        <authorList>
            <person name="Shen Q."/>
            <person name="Zhang L."/>
            <person name="Liao Z."/>
            <person name="Wang S."/>
            <person name="Yan T."/>
            <person name="Shi P."/>
            <person name="Liu M."/>
            <person name="Fu X."/>
            <person name="Pan Q."/>
            <person name="Wang Y."/>
            <person name="Lv Z."/>
            <person name="Lu X."/>
            <person name="Zhang F."/>
            <person name="Jiang W."/>
            <person name="Ma Y."/>
            <person name="Chen M."/>
            <person name="Hao X."/>
            <person name="Li L."/>
            <person name="Tang Y."/>
            <person name="Lv G."/>
            <person name="Zhou Y."/>
            <person name="Sun X."/>
            <person name="Brodelius P.E."/>
            <person name="Rose J.K.C."/>
            <person name="Tang K."/>
        </authorList>
    </citation>
    <scope>NUCLEOTIDE SEQUENCE [LARGE SCALE GENOMIC DNA]</scope>
    <source>
        <strain evidence="6">cv. Huhao1</strain>
        <tissue evidence="5">Leaf</tissue>
    </source>
</reference>
<organism evidence="5 6">
    <name type="scientific">Artemisia annua</name>
    <name type="common">Sweet wormwood</name>
    <dbReference type="NCBI Taxonomy" id="35608"/>
    <lineage>
        <taxon>Eukaryota</taxon>
        <taxon>Viridiplantae</taxon>
        <taxon>Streptophyta</taxon>
        <taxon>Embryophyta</taxon>
        <taxon>Tracheophyta</taxon>
        <taxon>Spermatophyta</taxon>
        <taxon>Magnoliopsida</taxon>
        <taxon>eudicotyledons</taxon>
        <taxon>Gunneridae</taxon>
        <taxon>Pentapetalae</taxon>
        <taxon>asterids</taxon>
        <taxon>campanulids</taxon>
        <taxon>Asterales</taxon>
        <taxon>Asteraceae</taxon>
        <taxon>Asteroideae</taxon>
        <taxon>Anthemideae</taxon>
        <taxon>Artemisiinae</taxon>
        <taxon>Artemisia</taxon>
    </lineage>
</organism>
<gene>
    <name evidence="5" type="ORF">CTI12_AA042110</name>
</gene>
<dbReference type="GO" id="GO:0000244">
    <property type="term" value="P:spliceosomal tri-snRNP complex assembly"/>
    <property type="evidence" value="ECO:0007669"/>
    <property type="project" value="InterPro"/>
</dbReference>
<evidence type="ECO:0000259" key="4">
    <source>
        <dbReference type="Pfam" id="PF09785"/>
    </source>
</evidence>
<dbReference type="PANTHER" id="PTHR13904:SF0">
    <property type="entry name" value="U4_U6 SMALL NUCLEAR RIBONUCLEOPROTEIN PRP31"/>
    <property type="match status" value="1"/>
</dbReference>
<keyword evidence="6" id="KW-1185">Reference proteome</keyword>
<dbReference type="InterPro" id="IPR019175">
    <property type="entry name" value="Prp31_C"/>
</dbReference>
<name>A0A2U1QE37_ARTAN</name>
<evidence type="ECO:0000313" key="6">
    <source>
        <dbReference type="Proteomes" id="UP000245207"/>
    </source>
</evidence>
<dbReference type="EMBL" id="PKPP01000189">
    <property type="protein sequence ID" value="PWA96233.1"/>
    <property type="molecule type" value="Genomic_DNA"/>
</dbReference>
<keyword evidence="3 5" id="KW-0687">Ribonucleoprotein</keyword>
<dbReference type="PANTHER" id="PTHR13904">
    <property type="entry name" value="PRE-MRNA SPLICING FACTOR PRP31"/>
    <property type="match status" value="1"/>
</dbReference>
<accession>A0A2U1QE37</accession>
<evidence type="ECO:0000256" key="1">
    <source>
        <dbReference type="ARBA" id="ARBA00004123"/>
    </source>
</evidence>
<keyword evidence="2" id="KW-0539">Nucleus</keyword>
<dbReference type="Pfam" id="PF09785">
    <property type="entry name" value="Prp31_C"/>
    <property type="match status" value="1"/>
</dbReference>
<sequence>MSVVATLEDSFLADLDDLSDNDIDNLFGIPEESSLGDGAREKDMLGQAGNGKLRVSAGQRKLAPKVTTKFKVKQYSSGGATSGVTSSLAFTPVQGIDLIDPQADANRLGSGTQSTYFSETGTFSKINRF</sequence>
<comment type="caution">
    <text evidence="5">The sequence shown here is derived from an EMBL/GenBank/DDBJ whole genome shotgun (WGS) entry which is preliminary data.</text>
</comment>
<dbReference type="GO" id="GO:0071011">
    <property type="term" value="C:precatalytic spliceosome"/>
    <property type="evidence" value="ECO:0007669"/>
    <property type="project" value="TreeGrafter"/>
</dbReference>
<dbReference type="Proteomes" id="UP000245207">
    <property type="component" value="Unassembled WGS sequence"/>
</dbReference>
<proteinExistence type="predicted"/>
<protein>
    <submittedName>
        <fullName evidence="5">Pre-mRNA processing ribonucleoprotein binding region-containing protein</fullName>
    </submittedName>
</protein>
<evidence type="ECO:0000256" key="3">
    <source>
        <dbReference type="ARBA" id="ARBA00023274"/>
    </source>
</evidence>
<dbReference type="GO" id="GO:0046540">
    <property type="term" value="C:U4/U6 x U5 tri-snRNP complex"/>
    <property type="evidence" value="ECO:0007669"/>
    <property type="project" value="InterPro"/>
</dbReference>
<comment type="subcellular location">
    <subcellularLocation>
        <location evidence="1">Nucleus</location>
    </subcellularLocation>
</comment>
<dbReference type="STRING" id="35608.A0A2U1QE37"/>
<feature type="domain" description="Prp31 C-terminal" evidence="4">
    <location>
        <begin position="27"/>
        <end position="101"/>
    </location>
</feature>
<dbReference type="InterPro" id="IPR027105">
    <property type="entry name" value="Prp31"/>
</dbReference>
<dbReference type="OrthoDB" id="4771285at2759"/>
<evidence type="ECO:0000256" key="2">
    <source>
        <dbReference type="ARBA" id="ARBA00023242"/>
    </source>
</evidence>
<dbReference type="AlphaFoldDB" id="A0A2U1QE37"/>